<evidence type="ECO:0000256" key="2">
    <source>
        <dbReference type="ARBA" id="ARBA00022679"/>
    </source>
</evidence>
<feature type="non-terminal residue" evidence="7">
    <location>
        <position position="1"/>
    </location>
</feature>
<evidence type="ECO:0000313" key="8">
    <source>
        <dbReference type="Proteomes" id="UP000738349"/>
    </source>
</evidence>
<feature type="non-terminal residue" evidence="7">
    <location>
        <position position="376"/>
    </location>
</feature>
<gene>
    <name evidence="7" type="ORF">EDB81DRAFT_611123</name>
</gene>
<proteinExistence type="predicted"/>
<dbReference type="GO" id="GO:1903013">
    <property type="term" value="P:response to differentiation-inducing factor 1"/>
    <property type="evidence" value="ECO:0007669"/>
    <property type="project" value="TreeGrafter"/>
</dbReference>
<keyword evidence="2" id="KW-0808">Transferase</keyword>
<keyword evidence="4 7" id="KW-0418">Kinase</keyword>
<keyword evidence="8" id="KW-1185">Reference proteome</keyword>
<evidence type="ECO:0000313" key="7">
    <source>
        <dbReference type="EMBL" id="KAH7171265.1"/>
    </source>
</evidence>
<keyword evidence="3" id="KW-0547">Nucleotide-binding</keyword>
<dbReference type="GO" id="GO:0005524">
    <property type="term" value="F:ATP binding"/>
    <property type="evidence" value="ECO:0007669"/>
    <property type="project" value="UniProtKB-KW"/>
</dbReference>
<evidence type="ECO:0000256" key="5">
    <source>
        <dbReference type="ARBA" id="ARBA00022840"/>
    </source>
</evidence>
<dbReference type="Gene3D" id="3.20.200.10">
    <property type="entry name" value="MHCK/EF2 kinase"/>
    <property type="match status" value="1"/>
</dbReference>
<dbReference type="PROSITE" id="PS51158">
    <property type="entry name" value="ALPHA_KINASE"/>
    <property type="match status" value="1"/>
</dbReference>
<sequence>EAEIEDVPPQWDTPGWLDEMFEAQGFSPEVIVHGANTLTEMMAHDDNIKLTTTDLTIHKRSKPFAQGAMRVASYAQVAFSTDHYVAKSFKKNGKVLAHLAEDMRCQTLSKAFALEFNALVDKEHAFEFLVTTCLEGRSETSEVEYLSLELHIPGDFVKYNGNNGMVRKKMPRDGLNKAAQAFSHFTFERSMGQLLVCDLQGFGNMLTDPAIHTLDPKRFSLAATNLNMKGFKRFFASHKCNAICEKLELQSTREMLTNDTLRFRTSWPTLHNTMCCSNKLCGMAISTITSRELAEFPGYHWCDKCWPQLTSSKVDRICVAPGRHHEFNVSTFFCESQGKALPRKCSKHHKKAAKISTTPVVSRGLWFRLKAATKNR</sequence>
<evidence type="ECO:0000256" key="1">
    <source>
        <dbReference type="ARBA" id="ARBA00022527"/>
    </source>
</evidence>
<evidence type="ECO:0000259" key="6">
    <source>
        <dbReference type="PROSITE" id="PS51158"/>
    </source>
</evidence>
<dbReference type="InterPro" id="IPR011009">
    <property type="entry name" value="Kinase-like_dom_sf"/>
</dbReference>
<dbReference type="PANTHER" id="PTHR45992">
    <property type="entry name" value="EUKARYOTIC ELONGATION FACTOR 2 KINASE-RELATED"/>
    <property type="match status" value="1"/>
</dbReference>
<feature type="domain" description="Alpha-type protein kinase" evidence="6">
    <location>
        <begin position="40"/>
        <end position="252"/>
    </location>
</feature>
<protein>
    <submittedName>
        <fullName evidence="7">Kinase-like domain-containing protein</fullName>
    </submittedName>
</protein>
<dbReference type="SUPFAM" id="SSF56112">
    <property type="entry name" value="Protein kinase-like (PK-like)"/>
    <property type="match status" value="1"/>
</dbReference>
<dbReference type="EMBL" id="JAGMUV010000002">
    <property type="protein sequence ID" value="KAH7171265.1"/>
    <property type="molecule type" value="Genomic_DNA"/>
</dbReference>
<dbReference type="AlphaFoldDB" id="A0A9P9FPU4"/>
<dbReference type="PANTHER" id="PTHR45992:SF2">
    <property type="entry name" value="EUKARYOTIC ELONGATION FACTOR 2 KINASE"/>
    <property type="match status" value="1"/>
</dbReference>
<accession>A0A9P9FPU4</accession>
<dbReference type="CDD" id="cd04515">
    <property type="entry name" value="Alpha_kinase"/>
    <property type="match status" value="1"/>
</dbReference>
<keyword evidence="5" id="KW-0067">ATP-binding</keyword>
<reference evidence="7" key="1">
    <citation type="journal article" date="2021" name="Nat. Commun.">
        <title>Genetic determinants of endophytism in the Arabidopsis root mycobiome.</title>
        <authorList>
            <person name="Mesny F."/>
            <person name="Miyauchi S."/>
            <person name="Thiergart T."/>
            <person name="Pickel B."/>
            <person name="Atanasova L."/>
            <person name="Karlsson M."/>
            <person name="Huettel B."/>
            <person name="Barry K.W."/>
            <person name="Haridas S."/>
            <person name="Chen C."/>
            <person name="Bauer D."/>
            <person name="Andreopoulos W."/>
            <person name="Pangilinan J."/>
            <person name="LaButti K."/>
            <person name="Riley R."/>
            <person name="Lipzen A."/>
            <person name="Clum A."/>
            <person name="Drula E."/>
            <person name="Henrissat B."/>
            <person name="Kohler A."/>
            <person name="Grigoriev I.V."/>
            <person name="Martin F.M."/>
            <person name="Hacquard S."/>
        </authorList>
    </citation>
    <scope>NUCLEOTIDE SEQUENCE</scope>
    <source>
        <strain evidence="7">MPI-CAGE-AT-0147</strain>
    </source>
</reference>
<dbReference type="InterPro" id="IPR051852">
    <property type="entry name" value="Alpha-type_PK"/>
</dbReference>
<dbReference type="Pfam" id="PF02816">
    <property type="entry name" value="Alpha_kinase"/>
    <property type="match status" value="1"/>
</dbReference>
<dbReference type="InterPro" id="IPR004166">
    <property type="entry name" value="a-kinase_dom"/>
</dbReference>
<dbReference type="Proteomes" id="UP000738349">
    <property type="component" value="Unassembled WGS sequence"/>
</dbReference>
<comment type="caution">
    <text evidence="7">The sequence shown here is derived from an EMBL/GenBank/DDBJ whole genome shotgun (WGS) entry which is preliminary data.</text>
</comment>
<dbReference type="Gene3D" id="3.30.200.20">
    <property type="entry name" value="Phosphorylase Kinase, domain 1"/>
    <property type="match status" value="1"/>
</dbReference>
<organism evidence="7 8">
    <name type="scientific">Dactylonectria macrodidyma</name>
    <dbReference type="NCBI Taxonomy" id="307937"/>
    <lineage>
        <taxon>Eukaryota</taxon>
        <taxon>Fungi</taxon>
        <taxon>Dikarya</taxon>
        <taxon>Ascomycota</taxon>
        <taxon>Pezizomycotina</taxon>
        <taxon>Sordariomycetes</taxon>
        <taxon>Hypocreomycetidae</taxon>
        <taxon>Hypocreales</taxon>
        <taxon>Nectriaceae</taxon>
        <taxon>Dactylonectria</taxon>
    </lineage>
</organism>
<dbReference type="GO" id="GO:0004674">
    <property type="term" value="F:protein serine/threonine kinase activity"/>
    <property type="evidence" value="ECO:0007669"/>
    <property type="project" value="UniProtKB-KW"/>
</dbReference>
<evidence type="ECO:0000256" key="4">
    <source>
        <dbReference type="ARBA" id="ARBA00022777"/>
    </source>
</evidence>
<keyword evidence="1" id="KW-0723">Serine/threonine-protein kinase</keyword>
<name>A0A9P9FPU4_9HYPO</name>
<dbReference type="OrthoDB" id="301415at2759"/>
<evidence type="ECO:0000256" key="3">
    <source>
        <dbReference type="ARBA" id="ARBA00022741"/>
    </source>
</evidence>
<dbReference type="GO" id="GO:0031037">
    <property type="term" value="P:myosin II filament disassembly"/>
    <property type="evidence" value="ECO:0007669"/>
    <property type="project" value="TreeGrafter"/>
</dbReference>
<dbReference type="SMART" id="SM00811">
    <property type="entry name" value="Alpha_kinase"/>
    <property type="match status" value="1"/>
</dbReference>